<dbReference type="SUPFAM" id="SSF51735">
    <property type="entry name" value="NAD(P)-binding Rossmann-fold domains"/>
    <property type="match status" value="1"/>
</dbReference>
<evidence type="ECO:0000259" key="6">
    <source>
        <dbReference type="Pfam" id="PF01370"/>
    </source>
</evidence>
<comment type="similarity">
    <text evidence="1">Belongs to the complex I NDUFA9 subunit family.</text>
</comment>
<dbReference type="InterPro" id="IPR001509">
    <property type="entry name" value="Epimerase_deHydtase"/>
</dbReference>
<evidence type="ECO:0000256" key="4">
    <source>
        <dbReference type="ARBA" id="ARBA00043145"/>
    </source>
</evidence>
<feature type="domain" description="NAD-dependent epimerase/dehydratase" evidence="6">
    <location>
        <begin position="60"/>
        <end position="268"/>
    </location>
</feature>
<comment type="subunit">
    <text evidence="5">Complex I is composed of 45 different subunits. This a component of the hydrophobic protein fraction. Interacts with BLOC1S1. Interacts with SLC2A4. Interacts with CLOCK. Interacts with RAB5IF.</text>
</comment>
<evidence type="ECO:0000313" key="7">
    <source>
        <dbReference type="EMBL" id="CAH1396394.1"/>
    </source>
</evidence>
<gene>
    <name evidence="7" type="ORF">NEZAVI_LOCUS6473</name>
</gene>
<evidence type="ECO:0000256" key="5">
    <source>
        <dbReference type="ARBA" id="ARBA00046455"/>
    </source>
</evidence>
<accession>A0A9P0H6T0</accession>
<dbReference type="InterPro" id="IPR036291">
    <property type="entry name" value="NAD(P)-bd_dom_sf"/>
</dbReference>
<dbReference type="PANTHER" id="PTHR12126">
    <property type="entry name" value="NADH-UBIQUINONE OXIDOREDUCTASE 39 KDA SUBUNIT-RELATED"/>
    <property type="match status" value="1"/>
</dbReference>
<dbReference type="PANTHER" id="PTHR12126:SF11">
    <property type="entry name" value="NADH DEHYDROGENASE [UBIQUINONE] 1 ALPHA SUBCOMPLEX SUBUNIT 9, MITOCHONDRIAL"/>
    <property type="match status" value="1"/>
</dbReference>
<dbReference type="Proteomes" id="UP001152798">
    <property type="component" value="Chromosome 3"/>
</dbReference>
<sequence length="400" mass="46203">MTVLQLGLKKNCSLRSVNSLFVRYCSESCRQFPTLKTTNASSMKRGSGGRCSFNGIVATLFGTSGFLGRYVCNKLGKSGTQMILPYRGDFYGMRFLKVCGDLGQIIFRPYHLFDENSIREAMKYSNVVVNMVGREWETKNFSFDCVHAKGPQIIARLAKECGVQTFIHVSALNASPNPKEYMLKGGSNFLKSKYLGEELVREEFPEAIIFRPSDIYGQEDRFLRYYCSFGRHMGKWMPLYKKGEQTEKQPVYVQDVADGIVAACIDKNARGKTYQAVGPSRYLLSELLDWFHRIMNKTEAWGYRRYSMEKDPFFKMIITYLPYCTLGWPIGNLHWEKIEKECHSDEVKDDLPTLKDLGVKLTHMEDQVPWEVRYYKLHLAQELDIREFEVPHPPRTISTE</sequence>
<dbReference type="EMBL" id="OV725079">
    <property type="protein sequence ID" value="CAH1396394.1"/>
    <property type="molecule type" value="Genomic_DNA"/>
</dbReference>
<keyword evidence="8" id="KW-1185">Reference proteome</keyword>
<evidence type="ECO:0000256" key="1">
    <source>
        <dbReference type="ARBA" id="ARBA00038501"/>
    </source>
</evidence>
<dbReference type="InterPro" id="IPR051207">
    <property type="entry name" value="ComplexI_NDUFA9_subunit"/>
</dbReference>
<dbReference type="GO" id="GO:0005739">
    <property type="term" value="C:mitochondrion"/>
    <property type="evidence" value="ECO:0007669"/>
    <property type="project" value="TreeGrafter"/>
</dbReference>
<reference evidence="7" key="1">
    <citation type="submission" date="2022-01" db="EMBL/GenBank/DDBJ databases">
        <authorList>
            <person name="King R."/>
        </authorList>
    </citation>
    <scope>NUCLEOTIDE SEQUENCE</scope>
</reference>
<evidence type="ECO:0000313" key="8">
    <source>
        <dbReference type="Proteomes" id="UP001152798"/>
    </source>
</evidence>
<dbReference type="CDD" id="cd05271">
    <property type="entry name" value="NDUFA9_like_SDR_a"/>
    <property type="match status" value="1"/>
</dbReference>
<evidence type="ECO:0000256" key="3">
    <source>
        <dbReference type="ARBA" id="ARBA00042000"/>
    </source>
</evidence>
<name>A0A9P0H6T0_NEZVI</name>
<organism evidence="7 8">
    <name type="scientific">Nezara viridula</name>
    <name type="common">Southern green stink bug</name>
    <name type="synonym">Cimex viridulus</name>
    <dbReference type="NCBI Taxonomy" id="85310"/>
    <lineage>
        <taxon>Eukaryota</taxon>
        <taxon>Metazoa</taxon>
        <taxon>Ecdysozoa</taxon>
        <taxon>Arthropoda</taxon>
        <taxon>Hexapoda</taxon>
        <taxon>Insecta</taxon>
        <taxon>Pterygota</taxon>
        <taxon>Neoptera</taxon>
        <taxon>Paraneoptera</taxon>
        <taxon>Hemiptera</taxon>
        <taxon>Heteroptera</taxon>
        <taxon>Panheteroptera</taxon>
        <taxon>Pentatomomorpha</taxon>
        <taxon>Pentatomoidea</taxon>
        <taxon>Pentatomidae</taxon>
        <taxon>Pentatominae</taxon>
        <taxon>Nezara</taxon>
    </lineage>
</organism>
<dbReference type="AlphaFoldDB" id="A0A9P0H6T0"/>
<protein>
    <recommendedName>
        <fullName evidence="2">NADH dehydrogenase [ubiquinone] 1 alpha subcomplex subunit 9, mitochondrial</fullName>
    </recommendedName>
    <alternativeName>
        <fullName evidence="4">Complex I-39kD</fullName>
    </alternativeName>
    <alternativeName>
        <fullName evidence="3">NADH-ubiquinone oxidoreductase 39 kDa subunit</fullName>
    </alternativeName>
</protein>
<proteinExistence type="inferred from homology"/>
<dbReference type="Pfam" id="PF01370">
    <property type="entry name" value="Epimerase"/>
    <property type="match status" value="1"/>
</dbReference>
<dbReference type="OrthoDB" id="275457at2759"/>
<dbReference type="GO" id="GO:0044877">
    <property type="term" value="F:protein-containing complex binding"/>
    <property type="evidence" value="ECO:0007669"/>
    <property type="project" value="TreeGrafter"/>
</dbReference>
<dbReference type="Gene3D" id="3.40.50.720">
    <property type="entry name" value="NAD(P)-binding Rossmann-like Domain"/>
    <property type="match status" value="1"/>
</dbReference>
<evidence type="ECO:0000256" key="2">
    <source>
        <dbReference type="ARBA" id="ARBA00040720"/>
    </source>
</evidence>